<evidence type="ECO:0000256" key="5">
    <source>
        <dbReference type="PIRSR" id="PIRSR640255-2"/>
    </source>
</evidence>
<dbReference type="GO" id="GO:0000014">
    <property type="term" value="F:single-stranded DNA endodeoxyribonuclease activity"/>
    <property type="evidence" value="ECO:0007669"/>
    <property type="project" value="TreeGrafter"/>
</dbReference>
<dbReference type="GO" id="GO:0004521">
    <property type="term" value="F:RNA endonuclease activity"/>
    <property type="evidence" value="ECO:0007669"/>
    <property type="project" value="TreeGrafter"/>
</dbReference>
<dbReference type="FunFam" id="3.40.570.10:FF:000007">
    <property type="entry name" value="Alkaline nuclease"/>
    <property type="match status" value="1"/>
</dbReference>
<keyword evidence="5" id="KW-0479">Metal-binding</keyword>
<evidence type="ECO:0000313" key="8">
    <source>
        <dbReference type="EMBL" id="CAK1587872.1"/>
    </source>
</evidence>
<dbReference type="GO" id="GO:0005743">
    <property type="term" value="C:mitochondrial inner membrane"/>
    <property type="evidence" value="ECO:0007669"/>
    <property type="project" value="TreeGrafter"/>
</dbReference>
<evidence type="ECO:0000256" key="2">
    <source>
        <dbReference type="ARBA" id="ARBA00022722"/>
    </source>
</evidence>
<dbReference type="Gene3D" id="3.40.570.10">
    <property type="entry name" value="Extracellular Endonuclease, subunit A"/>
    <property type="match status" value="1"/>
</dbReference>
<dbReference type="AlphaFoldDB" id="A0AAV1L1I9"/>
<protein>
    <recommendedName>
        <fullName evidence="7">DNA/RNA non-specific endonuclease/pyrophosphatase/phosphodiesterase domain-containing protein</fullName>
    </recommendedName>
</protein>
<keyword evidence="3" id="KW-0378">Hydrolase</keyword>
<feature type="chain" id="PRO_5043729487" description="DNA/RNA non-specific endonuclease/pyrophosphatase/phosphodiesterase domain-containing protein" evidence="6">
    <location>
        <begin position="28"/>
        <end position="406"/>
    </location>
</feature>
<dbReference type="Pfam" id="PF01223">
    <property type="entry name" value="Endonuclease_NS"/>
    <property type="match status" value="1"/>
</dbReference>
<evidence type="ECO:0000256" key="6">
    <source>
        <dbReference type="SAM" id="SignalP"/>
    </source>
</evidence>
<evidence type="ECO:0000256" key="1">
    <source>
        <dbReference type="ARBA" id="ARBA00010052"/>
    </source>
</evidence>
<keyword evidence="6" id="KW-0732">Signal</keyword>
<dbReference type="GO" id="GO:0006309">
    <property type="term" value="P:apoptotic DNA fragmentation"/>
    <property type="evidence" value="ECO:0007669"/>
    <property type="project" value="TreeGrafter"/>
</dbReference>
<dbReference type="PANTHER" id="PTHR13966">
    <property type="entry name" value="ENDONUCLEASE RELATED"/>
    <property type="match status" value="1"/>
</dbReference>
<sequence>MRGDMRRYNRIVQVFFLILTTFYKTDGDCVLSLKNDFGEPSPVYVKNGTFLSSTTPTGDILMRRSEKILVGCPGKNRYVVFGGDATDFEVAEVQCISDTIFRYGLWLGEFKDIRCNAPPWFTVEPNYTECFGGRTLYKVGYQVGGEFLMLYEACFDSQLLTTLYVRHELSPANSFYQRGVRRSQFIDTGLFGKYCIARLYSTKNQRARFNDILGDRMDQRYITRNQFLTRGHLAPRVDFTLSALQRATFHYINAAPQWLRGNAGDWAALEDAVRRRAHSNGSRLVVYTGTHGVCTLADAHNEHHELFLHVDDNNNGIVPVPLYYYKVVYDPKKETAVAFVSINSPFYNRTMVDQLTFCDDICDGNRNYSWLRWRPNDGTHSFCCDYEEFVKVVEHLPKLVVRDRFY</sequence>
<keyword evidence="2" id="KW-0540">Nuclease</keyword>
<feature type="active site" description="Proton acceptor" evidence="4">
    <location>
        <position position="232"/>
    </location>
</feature>
<feature type="signal peptide" evidence="6">
    <location>
        <begin position="1"/>
        <end position="27"/>
    </location>
</feature>
<dbReference type="GO" id="GO:0005634">
    <property type="term" value="C:nucleus"/>
    <property type="evidence" value="ECO:0007669"/>
    <property type="project" value="TreeGrafter"/>
</dbReference>
<dbReference type="InterPro" id="IPR044925">
    <property type="entry name" value="His-Me_finger_sf"/>
</dbReference>
<comment type="similarity">
    <text evidence="1">Belongs to the DNA/RNA non-specific endonuclease family.</text>
</comment>
<evidence type="ECO:0000256" key="3">
    <source>
        <dbReference type="ARBA" id="ARBA00022759"/>
    </source>
</evidence>
<dbReference type="Proteomes" id="UP001314205">
    <property type="component" value="Unassembled WGS sequence"/>
</dbReference>
<dbReference type="SMART" id="SM00892">
    <property type="entry name" value="Endonuclease_NS"/>
    <property type="match status" value="1"/>
</dbReference>
<dbReference type="SUPFAM" id="SSF54060">
    <property type="entry name" value="His-Me finger endonucleases"/>
    <property type="match status" value="1"/>
</dbReference>
<dbReference type="InterPro" id="IPR044929">
    <property type="entry name" value="DNA/RNA_non-sp_Endonuclease_sf"/>
</dbReference>
<dbReference type="GO" id="GO:0003676">
    <property type="term" value="F:nucleic acid binding"/>
    <property type="evidence" value="ECO:0007669"/>
    <property type="project" value="InterPro"/>
</dbReference>
<dbReference type="EMBL" id="CAVLGL010000082">
    <property type="protein sequence ID" value="CAK1587872.1"/>
    <property type="molecule type" value="Genomic_DNA"/>
</dbReference>
<dbReference type="InterPro" id="IPR040255">
    <property type="entry name" value="Non-specific_endonuclease"/>
</dbReference>
<evidence type="ECO:0000256" key="4">
    <source>
        <dbReference type="PIRSR" id="PIRSR640255-1"/>
    </source>
</evidence>
<accession>A0AAV1L1I9</accession>
<gene>
    <name evidence="8" type="ORF">PARMNEM_LOCUS8583</name>
</gene>
<name>A0AAV1L1I9_9NEOP</name>
<dbReference type="InterPro" id="IPR001604">
    <property type="entry name" value="Endo_G_ENPP1-like_dom"/>
</dbReference>
<keyword evidence="9" id="KW-1185">Reference proteome</keyword>
<reference evidence="8 9" key="1">
    <citation type="submission" date="2023-11" db="EMBL/GenBank/DDBJ databases">
        <authorList>
            <person name="Hedman E."/>
            <person name="Englund M."/>
            <person name="Stromberg M."/>
            <person name="Nyberg Akerstrom W."/>
            <person name="Nylinder S."/>
            <person name="Jareborg N."/>
            <person name="Kallberg Y."/>
            <person name="Kronander E."/>
        </authorList>
    </citation>
    <scope>NUCLEOTIDE SEQUENCE [LARGE SCALE GENOMIC DNA]</scope>
</reference>
<dbReference type="GO" id="GO:0046872">
    <property type="term" value="F:metal ion binding"/>
    <property type="evidence" value="ECO:0007669"/>
    <property type="project" value="UniProtKB-KW"/>
</dbReference>
<feature type="domain" description="DNA/RNA non-specific endonuclease/pyrophosphatase/phosphodiesterase" evidence="7">
    <location>
        <begin position="147"/>
        <end position="389"/>
    </location>
</feature>
<keyword evidence="3" id="KW-0255">Endonuclease</keyword>
<proteinExistence type="inferred from homology"/>
<comment type="caution">
    <text evidence="8">The sequence shown here is derived from an EMBL/GenBank/DDBJ whole genome shotgun (WGS) entry which is preliminary data.</text>
</comment>
<feature type="binding site" evidence="5">
    <location>
        <position position="262"/>
    </location>
    <ligand>
        <name>Mg(2+)</name>
        <dbReference type="ChEBI" id="CHEBI:18420"/>
        <note>catalytic</note>
    </ligand>
</feature>
<evidence type="ECO:0000313" key="9">
    <source>
        <dbReference type="Proteomes" id="UP001314205"/>
    </source>
</evidence>
<evidence type="ECO:0000259" key="7">
    <source>
        <dbReference type="SMART" id="SM00892"/>
    </source>
</evidence>
<dbReference type="PANTHER" id="PTHR13966:SF19">
    <property type="entry name" value="NUCLEASE EXOG, MITOCHONDRIAL"/>
    <property type="match status" value="1"/>
</dbReference>
<organism evidence="8 9">
    <name type="scientific">Parnassius mnemosyne</name>
    <name type="common">clouded apollo</name>
    <dbReference type="NCBI Taxonomy" id="213953"/>
    <lineage>
        <taxon>Eukaryota</taxon>
        <taxon>Metazoa</taxon>
        <taxon>Ecdysozoa</taxon>
        <taxon>Arthropoda</taxon>
        <taxon>Hexapoda</taxon>
        <taxon>Insecta</taxon>
        <taxon>Pterygota</taxon>
        <taxon>Neoptera</taxon>
        <taxon>Endopterygota</taxon>
        <taxon>Lepidoptera</taxon>
        <taxon>Glossata</taxon>
        <taxon>Ditrysia</taxon>
        <taxon>Papilionoidea</taxon>
        <taxon>Papilionidae</taxon>
        <taxon>Parnassiinae</taxon>
        <taxon>Parnassini</taxon>
        <taxon>Parnassius</taxon>
        <taxon>Driopa</taxon>
    </lineage>
</organism>